<evidence type="ECO:0000259" key="6">
    <source>
        <dbReference type="SMART" id="SM00093"/>
    </source>
</evidence>
<protein>
    <recommendedName>
        <fullName evidence="6">Serpin domain-containing protein</fullName>
    </recommendedName>
</protein>
<keyword evidence="2" id="KW-0646">Protease inhibitor</keyword>
<dbReference type="PANTHER" id="PTHR11461:SF211">
    <property type="entry name" value="GH10112P-RELATED"/>
    <property type="match status" value="1"/>
</dbReference>
<keyword evidence="8" id="KW-1185">Reference proteome</keyword>
<evidence type="ECO:0000256" key="3">
    <source>
        <dbReference type="ARBA" id="ARBA00022900"/>
    </source>
</evidence>
<name>A0AAN7VGK3_9COLE</name>
<dbReference type="GO" id="GO:0004867">
    <property type="term" value="F:serine-type endopeptidase inhibitor activity"/>
    <property type="evidence" value="ECO:0007669"/>
    <property type="project" value="UniProtKB-KW"/>
</dbReference>
<sequence>MKLAVSVVFIFLITTTTQNQLRNVQQIERRFGVALEAILGVGIRLQVLLDDPSVDTQRNFLVSPLSITLLISQLMLGADEGFRAELYNLLSLPHNNDHKHAVIKYYGNYGNKTFKVPYAKLHSQMGNLLRELKKNDFTKTFTLNCSSGLFYNAELKLLDTFQHNLHIYETEIQALNFSTDPVTSQKVINSWAAEQTKGVIKTILPLALPKSTAAIFTNAVYFKADWEMPFSYELNMVAPFRTSLQKTVDVEYMQRVFENMYYADNPQLGCKVVKVPYKNDDVAMYFLLPNVQDGKEYNIRKFTENLKAKEILQLLSQLKRSKVALQVPKFKISNSLSILNPLQRYRVFQKLYRTQLKSAQSGDPIDTIETRIDLFNALNTTEKMEIELSEATENQLLKVSNIFQEVSISVDEKGTEAAAITASIIDYIGGTKSVRLDRPFAFIIRHEITSATLFWGTVVDPTQVI</sequence>
<comment type="similarity">
    <text evidence="1 4">Belongs to the serpin family.</text>
</comment>
<dbReference type="InterPro" id="IPR036186">
    <property type="entry name" value="Serpin_sf"/>
</dbReference>
<evidence type="ECO:0000256" key="1">
    <source>
        <dbReference type="ARBA" id="ARBA00009500"/>
    </source>
</evidence>
<evidence type="ECO:0000256" key="2">
    <source>
        <dbReference type="ARBA" id="ARBA00022690"/>
    </source>
</evidence>
<dbReference type="Proteomes" id="UP001329430">
    <property type="component" value="Chromosome 4"/>
</dbReference>
<evidence type="ECO:0000313" key="8">
    <source>
        <dbReference type="Proteomes" id="UP001329430"/>
    </source>
</evidence>
<dbReference type="AlphaFoldDB" id="A0AAN7VGK3"/>
<dbReference type="SUPFAM" id="SSF56574">
    <property type="entry name" value="Serpins"/>
    <property type="match status" value="1"/>
</dbReference>
<dbReference type="InterPro" id="IPR042185">
    <property type="entry name" value="Serpin_sf_2"/>
</dbReference>
<dbReference type="EMBL" id="JAVRBK010000004">
    <property type="protein sequence ID" value="KAK5645221.1"/>
    <property type="molecule type" value="Genomic_DNA"/>
</dbReference>
<dbReference type="InterPro" id="IPR023796">
    <property type="entry name" value="Serpin_dom"/>
</dbReference>
<dbReference type="Gene3D" id="3.30.497.10">
    <property type="entry name" value="Antithrombin, subunit I, domain 2"/>
    <property type="match status" value="2"/>
</dbReference>
<gene>
    <name evidence="7" type="ORF">RI129_006521</name>
</gene>
<dbReference type="CDD" id="cd00172">
    <property type="entry name" value="serpin"/>
    <property type="match status" value="1"/>
</dbReference>
<keyword evidence="3" id="KW-0722">Serine protease inhibitor</keyword>
<dbReference type="InterPro" id="IPR000215">
    <property type="entry name" value="Serpin_fam"/>
</dbReference>
<keyword evidence="5" id="KW-0732">Signal</keyword>
<reference evidence="7 8" key="1">
    <citation type="journal article" date="2024" name="Insects">
        <title>An Improved Chromosome-Level Genome Assembly of the Firefly Pyrocoelia pectoralis.</title>
        <authorList>
            <person name="Fu X."/>
            <person name="Meyer-Rochow V.B."/>
            <person name="Ballantyne L."/>
            <person name="Zhu X."/>
        </authorList>
    </citation>
    <scope>NUCLEOTIDE SEQUENCE [LARGE SCALE GENOMIC DNA]</scope>
    <source>
        <strain evidence="7">XCY_ONT2</strain>
    </source>
</reference>
<dbReference type="Pfam" id="PF00079">
    <property type="entry name" value="Serpin"/>
    <property type="match status" value="1"/>
</dbReference>
<evidence type="ECO:0000256" key="4">
    <source>
        <dbReference type="RuleBase" id="RU000411"/>
    </source>
</evidence>
<dbReference type="GO" id="GO:0005615">
    <property type="term" value="C:extracellular space"/>
    <property type="evidence" value="ECO:0007669"/>
    <property type="project" value="InterPro"/>
</dbReference>
<dbReference type="Gene3D" id="2.30.39.10">
    <property type="entry name" value="Alpha-1-antitrypsin, domain 1"/>
    <property type="match status" value="2"/>
</dbReference>
<feature type="domain" description="Serpin" evidence="6">
    <location>
        <begin position="46"/>
        <end position="461"/>
    </location>
</feature>
<evidence type="ECO:0000256" key="5">
    <source>
        <dbReference type="SAM" id="SignalP"/>
    </source>
</evidence>
<dbReference type="PANTHER" id="PTHR11461">
    <property type="entry name" value="SERINE PROTEASE INHIBITOR, SERPIN"/>
    <property type="match status" value="1"/>
</dbReference>
<dbReference type="Gene3D" id="2.10.310.10">
    <property type="entry name" value="Serpins superfamily"/>
    <property type="match status" value="1"/>
</dbReference>
<feature type="chain" id="PRO_5042843795" description="Serpin domain-containing protein" evidence="5">
    <location>
        <begin position="19"/>
        <end position="465"/>
    </location>
</feature>
<comment type="caution">
    <text evidence="7">The sequence shown here is derived from an EMBL/GenBank/DDBJ whole genome shotgun (WGS) entry which is preliminary data.</text>
</comment>
<evidence type="ECO:0000313" key="7">
    <source>
        <dbReference type="EMBL" id="KAK5645221.1"/>
    </source>
</evidence>
<dbReference type="SMART" id="SM00093">
    <property type="entry name" value="SERPIN"/>
    <property type="match status" value="1"/>
</dbReference>
<dbReference type="InterPro" id="IPR042178">
    <property type="entry name" value="Serpin_sf_1"/>
</dbReference>
<feature type="signal peptide" evidence="5">
    <location>
        <begin position="1"/>
        <end position="18"/>
    </location>
</feature>
<organism evidence="7 8">
    <name type="scientific">Pyrocoelia pectoralis</name>
    <dbReference type="NCBI Taxonomy" id="417401"/>
    <lineage>
        <taxon>Eukaryota</taxon>
        <taxon>Metazoa</taxon>
        <taxon>Ecdysozoa</taxon>
        <taxon>Arthropoda</taxon>
        <taxon>Hexapoda</taxon>
        <taxon>Insecta</taxon>
        <taxon>Pterygota</taxon>
        <taxon>Neoptera</taxon>
        <taxon>Endopterygota</taxon>
        <taxon>Coleoptera</taxon>
        <taxon>Polyphaga</taxon>
        <taxon>Elateriformia</taxon>
        <taxon>Elateroidea</taxon>
        <taxon>Lampyridae</taxon>
        <taxon>Lampyrinae</taxon>
        <taxon>Pyrocoelia</taxon>
    </lineage>
</organism>
<accession>A0AAN7VGK3</accession>
<proteinExistence type="inferred from homology"/>